<dbReference type="RefSeq" id="WP_209650743.1">
    <property type="nucleotide sequence ID" value="NZ_JBEPNV010000001.1"/>
</dbReference>
<protein>
    <submittedName>
        <fullName evidence="1">Uncharacterized protein</fullName>
    </submittedName>
</protein>
<dbReference type="EMBL" id="JBEPNW010000002">
    <property type="protein sequence ID" value="MET3867187.1"/>
    <property type="molecule type" value="Genomic_DNA"/>
</dbReference>
<organism evidence="1 2">
    <name type="scientific">Methylobacterium radiotolerans</name>
    <dbReference type="NCBI Taxonomy" id="31998"/>
    <lineage>
        <taxon>Bacteria</taxon>
        <taxon>Pseudomonadati</taxon>
        <taxon>Pseudomonadota</taxon>
        <taxon>Alphaproteobacteria</taxon>
        <taxon>Hyphomicrobiales</taxon>
        <taxon>Methylobacteriaceae</taxon>
        <taxon>Methylobacterium</taxon>
    </lineage>
</organism>
<evidence type="ECO:0000313" key="1">
    <source>
        <dbReference type="EMBL" id="MET3867187.1"/>
    </source>
</evidence>
<accession>A0ABV2NL05</accession>
<evidence type="ECO:0000313" key="2">
    <source>
        <dbReference type="Proteomes" id="UP001549119"/>
    </source>
</evidence>
<proteinExistence type="predicted"/>
<comment type="caution">
    <text evidence="1">The sequence shown here is derived from an EMBL/GenBank/DDBJ whole genome shotgun (WGS) entry which is preliminary data.</text>
</comment>
<gene>
    <name evidence="1" type="ORF">ABIC20_004496</name>
</gene>
<keyword evidence="2" id="KW-1185">Reference proteome</keyword>
<reference evidence="1 2" key="1">
    <citation type="submission" date="2024-06" db="EMBL/GenBank/DDBJ databases">
        <title>Genomics of switchgrass bacterial isolates.</title>
        <authorList>
            <person name="Shade A."/>
        </authorList>
    </citation>
    <scope>NUCLEOTIDE SEQUENCE [LARGE SCALE GENOMIC DNA]</scope>
    <source>
        <strain evidence="1 2">PvP084</strain>
    </source>
</reference>
<sequence>MAASEHHGIKANHDITARVKGGAMNDKQIYHLSVTTAAMIAVLKTSTIAMMTFVINKLPCEEREAVIPEIARTIGNIPPDYSQESTVGKQFYEDIAVRAPGLARDFASNLRRVLG</sequence>
<dbReference type="Proteomes" id="UP001549119">
    <property type="component" value="Unassembled WGS sequence"/>
</dbReference>
<name>A0ABV2NL05_9HYPH</name>